<evidence type="ECO:0000313" key="2">
    <source>
        <dbReference type="EMBL" id="PQA87583.1"/>
    </source>
</evidence>
<evidence type="ECO:0000259" key="1">
    <source>
        <dbReference type="Pfam" id="PF10074"/>
    </source>
</evidence>
<dbReference type="Proteomes" id="UP000239504">
    <property type="component" value="Unassembled WGS sequence"/>
</dbReference>
<feature type="domain" description="T6SS Transcription factor RovC-like DNA binding" evidence="1">
    <location>
        <begin position="192"/>
        <end position="283"/>
    </location>
</feature>
<reference evidence="2 3" key="1">
    <citation type="submission" date="2017-12" db="EMBL/GenBank/DDBJ databases">
        <authorList>
            <person name="Hurst M.R.H."/>
        </authorList>
    </citation>
    <scope>NUCLEOTIDE SEQUENCE [LARGE SCALE GENOMIC DNA]</scope>
    <source>
        <strain evidence="2 3">SY-3-19</strain>
    </source>
</reference>
<dbReference type="OrthoDB" id="9800831at2"/>
<dbReference type="EMBL" id="PJCH01000006">
    <property type="protein sequence ID" value="PQA87583.1"/>
    <property type="molecule type" value="Genomic_DNA"/>
</dbReference>
<comment type="caution">
    <text evidence="2">The sequence shown here is derived from an EMBL/GenBank/DDBJ whole genome shotgun (WGS) entry which is preliminary data.</text>
</comment>
<gene>
    <name evidence="2" type="ORF">CW354_10910</name>
</gene>
<name>A0A2S7K500_9PROT</name>
<dbReference type="AlphaFoldDB" id="A0A2S7K500"/>
<proteinExistence type="predicted"/>
<accession>A0A2S7K500</accession>
<evidence type="ECO:0000313" key="3">
    <source>
        <dbReference type="Proteomes" id="UP000239504"/>
    </source>
</evidence>
<organism evidence="2 3">
    <name type="scientific">Hyphococcus luteus</name>
    <dbReference type="NCBI Taxonomy" id="2058213"/>
    <lineage>
        <taxon>Bacteria</taxon>
        <taxon>Pseudomonadati</taxon>
        <taxon>Pseudomonadota</taxon>
        <taxon>Alphaproteobacteria</taxon>
        <taxon>Parvularculales</taxon>
        <taxon>Parvularculaceae</taxon>
        <taxon>Hyphococcus</taxon>
    </lineage>
</organism>
<protein>
    <recommendedName>
        <fullName evidence="1">T6SS Transcription factor RovC-like DNA binding domain-containing protein</fullName>
    </recommendedName>
</protein>
<dbReference type="Pfam" id="PF10074">
    <property type="entry name" value="RovC_DNA-bd"/>
    <property type="match status" value="1"/>
</dbReference>
<sequence>MRTAFFSPVSNRGVDAMRGPCRFKADAYDRLLSLPCSGWAWEFKRRDPALRFARRRAGAVIARAATRADGSTIYRLTQRCHVAEHFGLHFIPDPSLSAFDAAPFWLPETMSARFEAAIDAEMSGINGARRFHWTDLPGEKIFLVAPGRRDKLVIRATGYMAQIALNGDGALIPQSALFSLTLGADQLAAESLRHLKEFGRVCRGLATRRTPPRGASPQKLRDALIALDGALARLSRRQIAEAIYGAEVVKDDWENGIHSYKQRTKRLVDKGLALMTSGYRRLL</sequence>
<keyword evidence="3" id="KW-1185">Reference proteome</keyword>
<dbReference type="InterPro" id="IPR018754">
    <property type="entry name" value="RovC-like_DNA-bd"/>
</dbReference>